<evidence type="ECO:0000313" key="3">
    <source>
        <dbReference type="Proteomes" id="UP001215598"/>
    </source>
</evidence>
<evidence type="ECO:0000313" key="2">
    <source>
        <dbReference type="EMBL" id="KAJ7721045.1"/>
    </source>
</evidence>
<keyword evidence="3" id="KW-1185">Reference proteome</keyword>
<gene>
    <name evidence="2" type="ORF">B0H16DRAFT_379753</name>
</gene>
<sequence>MSGSVGVRDAENQDPTTAAGNIYKTTLSADSQDYISRLRKLETLPLPDFNDYVVATLDILRAAGTQIQAALKRGDSQEASLILGAVNYHLVFQCRKKILSRLERISSAYDVGGLRRWQPNPGEEIPSSAISVSSDLATALDHAGVTRVFGSTNEYDLNTTNLQFWWRAIFNTLDLYKRDVEAENIGQALLGSFVLHRLLSSIPSSVWALPSIQQIITSCRLDTPNADLHSAQNDAEDEDTEIVSSEDVSDAPLRGAQHREIAVFIRTVDTTTAWTTAAGYLVATVFTKDPRQEINLTVVDLPRQTIRQQNPKGLVRHWAAEELWDKRLCQQVEKLLEEGPHNTKAGACHCEAGIIASLACKLAAASSGEEYSELEPAGLREAIRQLTDGSDSSRQYFSIGVSKKCCPSCKLLADVILGTYKVKVQVPGSHTRFHPWVPPAWLPERVLLSLENKILMRLTEILGKSGFTSGSNASSPVSDRGGSGLPPIIAQGYNPTRQNFNVF</sequence>
<comment type="caution">
    <text evidence="2">The sequence shown here is derived from an EMBL/GenBank/DDBJ whole genome shotgun (WGS) entry which is preliminary data.</text>
</comment>
<name>A0AAD7HIY6_9AGAR</name>
<reference evidence="2" key="1">
    <citation type="submission" date="2023-03" db="EMBL/GenBank/DDBJ databases">
        <title>Massive genome expansion in bonnet fungi (Mycena s.s.) driven by repeated elements and novel gene families across ecological guilds.</title>
        <authorList>
            <consortium name="Lawrence Berkeley National Laboratory"/>
            <person name="Harder C.B."/>
            <person name="Miyauchi S."/>
            <person name="Viragh M."/>
            <person name="Kuo A."/>
            <person name="Thoen E."/>
            <person name="Andreopoulos B."/>
            <person name="Lu D."/>
            <person name="Skrede I."/>
            <person name="Drula E."/>
            <person name="Henrissat B."/>
            <person name="Morin E."/>
            <person name="Kohler A."/>
            <person name="Barry K."/>
            <person name="LaButti K."/>
            <person name="Morin E."/>
            <person name="Salamov A."/>
            <person name="Lipzen A."/>
            <person name="Mereny Z."/>
            <person name="Hegedus B."/>
            <person name="Baldrian P."/>
            <person name="Stursova M."/>
            <person name="Weitz H."/>
            <person name="Taylor A."/>
            <person name="Grigoriev I.V."/>
            <person name="Nagy L.G."/>
            <person name="Martin F."/>
            <person name="Kauserud H."/>
        </authorList>
    </citation>
    <scope>NUCLEOTIDE SEQUENCE</scope>
    <source>
        <strain evidence="2">CBHHK182m</strain>
    </source>
</reference>
<proteinExistence type="predicted"/>
<protein>
    <submittedName>
        <fullName evidence="2">Uncharacterized protein</fullName>
    </submittedName>
</protein>
<feature type="region of interest" description="Disordered" evidence="1">
    <location>
        <begin position="468"/>
        <end position="489"/>
    </location>
</feature>
<evidence type="ECO:0000256" key="1">
    <source>
        <dbReference type="SAM" id="MobiDB-lite"/>
    </source>
</evidence>
<accession>A0AAD7HIY6</accession>
<feature type="compositionally biased region" description="Polar residues" evidence="1">
    <location>
        <begin position="468"/>
        <end position="477"/>
    </location>
</feature>
<dbReference type="EMBL" id="JARKIB010000234">
    <property type="protein sequence ID" value="KAJ7721045.1"/>
    <property type="molecule type" value="Genomic_DNA"/>
</dbReference>
<organism evidence="2 3">
    <name type="scientific">Mycena metata</name>
    <dbReference type="NCBI Taxonomy" id="1033252"/>
    <lineage>
        <taxon>Eukaryota</taxon>
        <taxon>Fungi</taxon>
        <taxon>Dikarya</taxon>
        <taxon>Basidiomycota</taxon>
        <taxon>Agaricomycotina</taxon>
        <taxon>Agaricomycetes</taxon>
        <taxon>Agaricomycetidae</taxon>
        <taxon>Agaricales</taxon>
        <taxon>Marasmiineae</taxon>
        <taxon>Mycenaceae</taxon>
        <taxon>Mycena</taxon>
    </lineage>
</organism>
<dbReference type="AlphaFoldDB" id="A0AAD7HIY6"/>
<dbReference type="Proteomes" id="UP001215598">
    <property type="component" value="Unassembled WGS sequence"/>
</dbReference>